<comment type="caution">
    <text evidence="2">The sequence shown here is derived from an EMBL/GenBank/DDBJ whole genome shotgun (WGS) entry which is preliminary data.</text>
</comment>
<keyword evidence="1" id="KW-0812">Transmembrane</keyword>
<sequence>MIGTEAVSKVKGVVVRGFRWTRRDSARERSTLMRGAAVWVAVPVVLCAIAPTATASIQSCAPEICPTQTTATQHDSEHSDTLTPTSWLLLGMLALGGAGGVALGMRGQPRRAEHYQLTRPADARIEGPAVVASLRTSGRTAAAALIERYLGNDLPGGSMPTGPGST</sequence>
<keyword evidence="3" id="KW-1185">Reference proteome</keyword>
<dbReference type="AlphaFoldDB" id="A0A3A4KU18"/>
<dbReference type="Proteomes" id="UP000266677">
    <property type="component" value="Unassembled WGS sequence"/>
</dbReference>
<feature type="transmembrane region" description="Helical" evidence="1">
    <location>
        <begin position="32"/>
        <end position="53"/>
    </location>
</feature>
<dbReference type="EMBL" id="QZFU01000023">
    <property type="protein sequence ID" value="RJO73354.1"/>
    <property type="molecule type" value="Genomic_DNA"/>
</dbReference>
<gene>
    <name evidence="2" type="ORF">D5S18_19125</name>
</gene>
<name>A0A3A4KU18_9NOCA</name>
<evidence type="ECO:0000313" key="3">
    <source>
        <dbReference type="Proteomes" id="UP000266677"/>
    </source>
</evidence>
<keyword evidence="1" id="KW-1133">Transmembrane helix</keyword>
<feature type="transmembrane region" description="Helical" evidence="1">
    <location>
        <begin position="87"/>
        <end position="105"/>
    </location>
</feature>
<reference evidence="2 3" key="1">
    <citation type="submission" date="2018-09" db="EMBL/GenBank/DDBJ databases">
        <title>YIM PH21274 draft genome.</title>
        <authorList>
            <person name="Miao C."/>
        </authorList>
    </citation>
    <scope>NUCLEOTIDE SEQUENCE [LARGE SCALE GENOMIC DNA]</scope>
    <source>
        <strain evidence="2 3">YIM PH 21724</strain>
    </source>
</reference>
<evidence type="ECO:0000256" key="1">
    <source>
        <dbReference type="SAM" id="Phobius"/>
    </source>
</evidence>
<evidence type="ECO:0000313" key="2">
    <source>
        <dbReference type="EMBL" id="RJO73354.1"/>
    </source>
</evidence>
<accession>A0A3A4KU18</accession>
<organism evidence="2 3">
    <name type="scientific">Nocardia panacis</name>
    <dbReference type="NCBI Taxonomy" id="2340916"/>
    <lineage>
        <taxon>Bacteria</taxon>
        <taxon>Bacillati</taxon>
        <taxon>Actinomycetota</taxon>
        <taxon>Actinomycetes</taxon>
        <taxon>Mycobacteriales</taxon>
        <taxon>Nocardiaceae</taxon>
        <taxon>Nocardia</taxon>
    </lineage>
</organism>
<protein>
    <submittedName>
        <fullName evidence="2">Uncharacterized protein</fullName>
    </submittedName>
</protein>
<keyword evidence="1" id="KW-0472">Membrane</keyword>
<proteinExistence type="predicted"/>